<proteinExistence type="predicted"/>
<dbReference type="PANTHER" id="PTHR46513:SF13">
    <property type="entry name" value="EGF-LIKE DOMAIN-CONTAINING PROTEIN"/>
    <property type="match status" value="1"/>
</dbReference>
<evidence type="ECO:0000256" key="1">
    <source>
        <dbReference type="ARBA" id="ARBA00022536"/>
    </source>
</evidence>
<organism evidence="4 5">
    <name type="scientific">Trichogramma kaykai</name>
    <dbReference type="NCBI Taxonomy" id="54128"/>
    <lineage>
        <taxon>Eukaryota</taxon>
        <taxon>Metazoa</taxon>
        <taxon>Ecdysozoa</taxon>
        <taxon>Arthropoda</taxon>
        <taxon>Hexapoda</taxon>
        <taxon>Insecta</taxon>
        <taxon>Pterygota</taxon>
        <taxon>Neoptera</taxon>
        <taxon>Endopterygota</taxon>
        <taxon>Hymenoptera</taxon>
        <taxon>Apocrita</taxon>
        <taxon>Proctotrupomorpha</taxon>
        <taxon>Chalcidoidea</taxon>
        <taxon>Trichogrammatidae</taxon>
        <taxon>Trichogramma</taxon>
    </lineage>
</organism>
<keyword evidence="3" id="KW-0472">Membrane</keyword>
<keyword evidence="3" id="KW-1133">Transmembrane helix</keyword>
<keyword evidence="1" id="KW-0245">EGF-like domain</keyword>
<dbReference type="InterPro" id="IPR050778">
    <property type="entry name" value="Cueball_EGF_LRP_Nidogen"/>
</dbReference>
<dbReference type="Proteomes" id="UP001627154">
    <property type="component" value="Unassembled WGS sequence"/>
</dbReference>
<evidence type="ECO:0000256" key="2">
    <source>
        <dbReference type="ARBA" id="ARBA00022737"/>
    </source>
</evidence>
<evidence type="ECO:0000313" key="4">
    <source>
        <dbReference type="EMBL" id="KAL3384438.1"/>
    </source>
</evidence>
<dbReference type="EMBL" id="JBJJXI010000173">
    <property type="protein sequence ID" value="KAL3384438.1"/>
    <property type="molecule type" value="Genomic_DNA"/>
</dbReference>
<dbReference type="Gene3D" id="2.120.10.30">
    <property type="entry name" value="TolB, C-terminal domain"/>
    <property type="match status" value="1"/>
</dbReference>
<feature type="transmembrane region" description="Helical" evidence="3">
    <location>
        <begin position="61"/>
        <end position="81"/>
    </location>
</feature>
<evidence type="ECO:0000313" key="5">
    <source>
        <dbReference type="Proteomes" id="UP001627154"/>
    </source>
</evidence>
<dbReference type="SUPFAM" id="SSF57196">
    <property type="entry name" value="EGF/Laminin"/>
    <property type="match status" value="1"/>
</dbReference>
<dbReference type="PANTHER" id="PTHR46513">
    <property type="entry name" value="VITELLOGENIN RECEPTOR-LIKE PROTEIN-RELATED-RELATED"/>
    <property type="match status" value="1"/>
</dbReference>
<sequence length="735" mass="86136">MRNCSCKVVQSQIMQFSQDQDASEFEVDVEFQNENENQTYRDFLHSKFTQLKMLYKTNRKYFFIGFVIVMLVIIDIINVSLKINPTKSNSLDATNQVDLINKDSRNKAEYEMAFTKKELKFEFFTTETSMITKHQSASTDFDRYTQKTEFNNSLLLFEGKSLWLLNLDNEHRYHWHESNNYVSAFYFNFKGEPIWFEDQSNTTHSLADEYNGLSLPPNLKVKAIVDDFATGDSYALDEEGENLLIFDQNFHYSAVIVSDLKNATDLKIDPFTRLIFILADGEILRCTMDGKSLRTLKFLKKDINSFALDYTSKQIYLLDESVIEYSDYEGKVRTIFHKFETFDQVSSLIYQYDRLFWVQKDVRLSSKSLRYITYCQVNEKCLNTSKIPVLSKQSKIIAFPNKSVLTFDKNPCQQIPSVCDHICILGANNTYACTCDQFHQLEDDMKTCRLVKDYLIYFIKNSFRGKFFHNSLSSFNSSSNELIPFLPVHFDYEVNGYLNTVFGKGSEDFEIFVSDSNIMYSINIRNAEQRIVFNVQENQEIISFIYDPEVNCLYLLLRDIYKNYYVTTWNENTKMMSPEVYYEQIYSHVISSMAILSYNKYLLLNHLGAHRILQFQSLTNAQDQTFEIDRDHYSNIILLQKNPFDLDSRKLNWLSFEDNNVSWRWGSKFDNCFTVESTITLPSVLSNVDKGFVYEENLYAADSHTIWRVQKNSSINADILFKITEDIRGITFILS</sequence>
<evidence type="ECO:0000256" key="3">
    <source>
        <dbReference type="SAM" id="Phobius"/>
    </source>
</evidence>
<evidence type="ECO:0008006" key="6">
    <source>
        <dbReference type="Google" id="ProtNLM"/>
    </source>
</evidence>
<keyword evidence="5" id="KW-1185">Reference proteome</keyword>
<keyword evidence="2" id="KW-0677">Repeat</keyword>
<protein>
    <recommendedName>
        <fullName evidence="6">EGF-like domain-containing protein</fullName>
    </recommendedName>
</protein>
<dbReference type="AlphaFoldDB" id="A0ABD2VV54"/>
<dbReference type="InterPro" id="IPR011042">
    <property type="entry name" value="6-blade_b-propeller_TolB-like"/>
</dbReference>
<gene>
    <name evidence="4" type="ORF">TKK_019831</name>
</gene>
<reference evidence="4 5" key="1">
    <citation type="journal article" date="2024" name="bioRxiv">
        <title>A reference genome for Trichogramma kaykai: A tiny desert-dwelling parasitoid wasp with competing sex-ratio distorters.</title>
        <authorList>
            <person name="Culotta J."/>
            <person name="Lindsey A.R."/>
        </authorList>
    </citation>
    <scope>NUCLEOTIDE SEQUENCE [LARGE SCALE GENOMIC DNA]</scope>
    <source>
        <strain evidence="4 5">KSX58</strain>
    </source>
</reference>
<keyword evidence="3" id="KW-0812">Transmembrane</keyword>
<dbReference type="SUPFAM" id="SSF63825">
    <property type="entry name" value="YWTD domain"/>
    <property type="match status" value="1"/>
</dbReference>
<name>A0ABD2VV54_9HYME</name>
<accession>A0ABD2VV54</accession>
<comment type="caution">
    <text evidence="4">The sequence shown here is derived from an EMBL/GenBank/DDBJ whole genome shotgun (WGS) entry which is preliminary data.</text>
</comment>